<dbReference type="Pfam" id="PF11865">
    <property type="entry name" value="mTOR_dom"/>
    <property type="match status" value="1"/>
</dbReference>
<evidence type="ECO:0000256" key="10">
    <source>
        <dbReference type="RuleBase" id="RU364109"/>
    </source>
</evidence>
<dbReference type="InterPro" id="IPR036738">
    <property type="entry name" value="FRB_sf"/>
</dbReference>
<comment type="catalytic activity">
    <reaction evidence="9">
        <text>L-seryl-[protein] + ATP = O-phospho-L-seryl-[protein] + ADP + H(+)</text>
        <dbReference type="Rhea" id="RHEA:17989"/>
        <dbReference type="Rhea" id="RHEA-COMP:9863"/>
        <dbReference type="Rhea" id="RHEA-COMP:11604"/>
        <dbReference type="ChEBI" id="CHEBI:15378"/>
        <dbReference type="ChEBI" id="CHEBI:29999"/>
        <dbReference type="ChEBI" id="CHEBI:30616"/>
        <dbReference type="ChEBI" id="CHEBI:83421"/>
        <dbReference type="ChEBI" id="CHEBI:456216"/>
        <dbReference type="EC" id="2.7.11.1"/>
    </reaction>
</comment>
<dbReference type="PROSITE" id="PS51189">
    <property type="entry name" value="FAT"/>
    <property type="match status" value="1"/>
</dbReference>
<evidence type="ECO:0000256" key="8">
    <source>
        <dbReference type="ARBA" id="ARBA00047899"/>
    </source>
</evidence>
<keyword evidence="6 10" id="KW-0418">Kinase</keyword>
<dbReference type="PANTHER" id="PTHR11139:SF9">
    <property type="entry name" value="SERINE_THREONINE-PROTEIN KINASE MTOR"/>
    <property type="match status" value="1"/>
</dbReference>
<feature type="compositionally biased region" description="Basic residues" evidence="11">
    <location>
        <begin position="15"/>
        <end position="30"/>
    </location>
</feature>
<dbReference type="Pfam" id="PF23593">
    <property type="entry name" value="HEAT_ATR"/>
    <property type="match status" value="1"/>
</dbReference>
<dbReference type="Gene3D" id="1.20.120.150">
    <property type="entry name" value="FKBP12-rapamycin binding domain"/>
    <property type="match status" value="1"/>
</dbReference>
<evidence type="ECO:0000256" key="4">
    <source>
        <dbReference type="ARBA" id="ARBA00022737"/>
    </source>
</evidence>
<dbReference type="SUPFAM" id="SSF48371">
    <property type="entry name" value="ARM repeat"/>
    <property type="match status" value="1"/>
</dbReference>
<reference evidence="15 16" key="1">
    <citation type="submission" date="2024-05" db="EMBL/GenBank/DDBJ databases">
        <title>Long read based assembly of the Candida bracarensis genome reveals expanded adhesin content.</title>
        <authorList>
            <person name="Marcet-Houben M."/>
            <person name="Ksiezopolska E."/>
            <person name="Gabaldon T."/>
        </authorList>
    </citation>
    <scope>NUCLEOTIDE SEQUENCE [LARGE SCALE GENOMIC DNA]</scope>
    <source>
        <strain evidence="15 16">CBM6</strain>
    </source>
</reference>
<dbReference type="PROSITE" id="PS51190">
    <property type="entry name" value="FATC"/>
    <property type="match status" value="1"/>
</dbReference>
<dbReference type="InterPro" id="IPR003152">
    <property type="entry name" value="FATC_dom"/>
</dbReference>
<dbReference type="SUPFAM" id="SSF56112">
    <property type="entry name" value="Protein kinase-like (PK-like)"/>
    <property type="match status" value="1"/>
</dbReference>
<protein>
    <recommendedName>
        <fullName evidence="10">Serine/threonine-protein kinase TOR</fullName>
        <ecNumber evidence="10">2.7.11.1</ecNumber>
    </recommendedName>
</protein>
<name>A0ABR4NSE4_9SACH</name>
<feature type="region of interest" description="Disordered" evidence="11">
    <location>
        <begin position="1"/>
        <end position="64"/>
    </location>
</feature>
<sequence length="2467" mass="281317">MMQSILGKSGEKRLKSAKNKTKLKVNRKHNRSDEELSNTSVPDADTTVSADSRRVAPNNATDNIAKSDTNWMDFDSSSNLDPLFENLKSNITQERLLAADKLKESLITISREISVEQFQRLSNSINNKIFELIHGSTSNEKIGGILAVDALIDFYLKTEELSNQTSRLANYLRVLIPSNDIEVMRLATQTLGKLALPRGTSTSEFVDFEVKTCLDWLTSSTDNPTLSSKQEYRKHAALMIVSALADNSPYLLFPYVNPILDNIWLALRDTKLVIRMDAAETMRKCLFILQARDPSIAKEWYNRIFMTGIHGLTSNNNENIHATLLAFRQLLTLKGQYLSDNYSQIFQSAIKYKDHKYEVIRKEVYAILPLLAAFDKNLFSAKYLDPTLVYYLKVLKDMDSNLANNVDKEAIFISIGDIAEQVRSKIEPYIKQILANIKQDLQIKYKIRKHYERALFYCISKLTIALGPALSASLNNNFLDMILSCPLSAHMQEALSTLKNNIPALSENVDIRLLDILQAYMTGEPSLSISNLKVMKPVSLSQARKWREKDICSKTGENYNNEYDEQVLIQVFKLVDIIDPEKLNFDHIKLSIISYIEYNNSYIRKLAALVSCLLYKKSDDHHNVSEYSVQTASRVLSKLLVLAITDPNSSVRLELLQSLDHKFDSQLAQPDNLRLLFCAINDEVFEIRLEALRIVGRLCSLNPIYAIPELQKVFLGFITELEFANSTRSKEQVLTLLGTLINSNDEIPKPYIKQCLEMLLLRLEDNSSAVATTALKTIGILAKAVKSDLNEYLPKLMPIIISTLHNQTNSSKKTAAIKTLIELARSTGYVVEPLIDYPELLSLVINLLKSETNPTIKQEIVQLIGTLGALDPYKHREIEGGSTTARKVEKNQHSTAIELLIQGMSPANDEFYPSVVVHNLLKILRDQSLSSHHTNVVQTIIRVFQDIGLQCVVFLDIVVPAILEVMQSCPPSHLEFYFQQLSILVNIVDHYISPHIERIFEIIKEFFPIIKLQLLIISLIESLAKAVKHNLRRFIPLTLNLFLGVLEYDKSNQKIASTAVLKGLVELGKSLEDYSQLILPTVVRICEFSHTTLRKAAIVTLGKLAKTINLSEMSSKIIQAMVRILENGDKSLIKSTMNTLCLILLQLGNDFIVYIPVINHTLVKNRIQHSIYDQLVNKLMNGEVLNTTMLLDKDAEISKKIDSSKTPRIEKLKVDQKALKNVWDCSQQRTKEDWQEWFRRISVQTIRESSSPSLRACSNIVSIYNPLAKSLFNTAFSSCWNELQVTYKESILNSLCYALSAPENPPEIYQILINLVEFMEHDMNPLPIPVPIMGEYTQKCNAYAKALHYKEMEFIENEKPSTIESLISINNQLHQTDTSIGILKYAQQKYNLQLKETWYEKLQRWDDALQAYTERENSGEDTKEVMMGKLRSLFALGNWQQISYLAKEKFSTVPSDIKEKMAPIAAGASWALQDWDEIEKYCSVLPENSLHREFFSAVLCLHRNNFKEAEEHSDNAGNLVVMEMSALLNESYSRIYNSVVKCQRVAELKEIIKYKQLPRNSPNRKSMRETWNKRLLGCQSNVDVWQSILSMRSLVVSPDEDKEIWVKFANLCRKSGRMGMANEVLHSLLKKDEISENPNVMRASPDVMYAFLKYQWEAGSKELALDQLNIFISKVIDDLGLTPSNIISRRRARQKSKMQLELALDCQRLLSRCFVKQGDWTMTIEPNWSITNPDAVLSAFLLATHFDSKWYKAWHKWALANFEVISMMTSTSRGSTTSTSKVPITSFYQITNNLFDKTSNSNRNEFSEKLINNHVVSAIKGFFHSIALSNSSLLQDALRLLTLWFTFGSTAEATQAMQEGFNMVEISTWLEVLPQLISHIHQQNPLISRSLLTLLSNLGKAHPQALVYPLTVAIKSESVSRQKAAISIIEKMRSHSPLLVDQAEVLSHELIRVVVLWNEMWYEGLEDASRQFFGENNHKKMLETLEPLHFLLQRGPETLREISFKYAFGKDLNYAYEWVKKFKETGDVSNLNQAWDIYYSVFRKISKQLPQMESLELQHVSPKLLAAKNLELAIPGTYLPGKTITRISSISPICDVISSKQRPRKITFKGSDGKDYQYVLKGHEDIRQDSLVMQLFGLVNTLLQNDIECFQRHLDIQQYPAIPLSPKTGLLGWVTESDTLHVLIKEYRDSKKVPLNIEHLVMLQMAPDYDSLTLLQKVEVFNYVLDNTQGLDLYNVLWLKSKSSESWLERRTTYTRSLAVMSMAGYILGLGDRHPSNLMMNRVTGKIVHIDFGDCFEAAILREKYPEKVPFRLTRMLIKAMEVSGIEGSFRITCENVMRVLRDNKDSLMAILEAFAFDPLIRWGFDVPTDKIASEIGENFYSSSERVVRNSDTEVDMITSTPEKGKRREYSNARAVLVLKRISSKLTGNDISKLECLDVADQVDHLLQQAQSVENLCQHYIGWCPFW</sequence>
<dbReference type="InterPro" id="IPR057564">
    <property type="entry name" value="HEAT_ATR"/>
</dbReference>
<keyword evidence="16" id="KW-1185">Reference proteome</keyword>
<dbReference type="GO" id="GO:0016301">
    <property type="term" value="F:kinase activity"/>
    <property type="evidence" value="ECO:0007669"/>
    <property type="project" value="UniProtKB-KW"/>
</dbReference>
<dbReference type="InterPro" id="IPR003151">
    <property type="entry name" value="PIK-rel_kinase_FAT"/>
</dbReference>
<evidence type="ECO:0000313" key="15">
    <source>
        <dbReference type="EMBL" id="KAL3231326.1"/>
    </source>
</evidence>
<dbReference type="SMART" id="SM00146">
    <property type="entry name" value="PI3Kc"/>
    <property type="match status" value="1"/>
</dbReference>
<dbReference type="InterPro" id="IPR011989">
    <property type="entry name" value="ARM-like"/>
</dbReference>
<feature type="domain" description="FAT" evidence="13">
    <location>
        <begin position="1332"/>
        <end position="1916"/>
    </location>
</feature>
<dbReference type="PROSITE" id="PS50290">
    <property type="entry name" value="PI3_4_KINASE_3"/>
    <property type="match status" value="1"/>
</dbReference>
<keyword evidence="7 10" id="KW-0067">ATP-binding</keyword>
<dbReference type="Pfam" id="PF02260">
    <property type="entry name" value="FATC"/>
    <property type="match status" value="1"/>
</dbReference>
<evidence type="ECO:0000256" key="6">
    <source>
        <dbReference type="ARBA" id="ARBA00022777"/>
    </source>
</evidence>
<evidence type="ECO:0000256" key="11">
    <source>
        <dbReference type="SAM" id="MobiDB-lite"/>
    </source>
</evidence>
<keyword evidence="3 10" id="KW-0808">Transferase</keyword>
<feature type="domain" description="FATC" evidence="14">
    <location>
        <begin position="2435"/>
        <end position="2467"/>
    </location>
</feature>
<dbReference type="InterPro" id="IPR014009">
    <property type="entry name" value="PIK_FAT"/>
</dbReference>
<dbReference type="InterPro" id="IPR011009">
    <property type="entry name" value="Kinase-like_dom_sf"/>
</dbReference>
<accession>A0ABR4NSE4</accession>
<dbReference type="Gene3D" id="1.10.1070.11">
    <property type="entry name" value="Phosphatidylinositol 3-/4-kinase, catalytic domain"/>
    <property type="match status" value="1"/>
</dbReference>
<dbReference type="InterPro" id="IPR036940">
    <property type="entry name" value="PI3/4_kinase_cat_sf"/>
</dbReference>
<comment type="catalytic activity">
    <reaction evidence="8 10">
        <text>L-threonyl-[protein] + ATP = O-phospho-L-threonyl-[protein] + ADP + H(+)</text>
        <dbReference type="Rhea" id="RHEA:46608"/>
        <dbReference type="Rhea" id="RHEA-COMP:11060"/>
        <dbReference type="Rhea" id="RHEA-COMP:11605"/>
        <dbReference type="ChEBI" id="CHEBI:15378"/>
        <dbReference type="ChEBI" id="CHEBI:30013"/>
        <dbReference type="ChEBI" id="CHEBI:30616"/>
        <dbReference type="ChEBI" id="CHEBI:61977"/>
        <dbReference type="ChEBI" id="CHEBI:456216"/>
        <dbReference type="EC" id="2.7.11.1"/>
    </reaction>
</comment>
<dbReference type="EC" id="2.7.11.1" evidence="10"/>
<dbReference type="SUPFAM" id="SSF47212">
    <property type="entry name" value="FKBP12-rapamycin-binding domain of FKBP-rapamycin-associated protein (FRAP)"/>
    <property type="match status" value="1"/>
</dbReference>
<evidence type="ECO:0000313" key="16">
    <source>
        <dbReference type="Proteomes" id="UP001623330"/>
    </source>
</evidence>
<dbReference type="SMART" id="SM01343">
    <property type="entry name" value="FATC"/>
    <property type="match status" value="1"/>
</dbReference>
<dbReference type="InterPro" id="IPR016024">
    <property type="entry name" value="ARM-type_fold"/>
</dbReference>
<dbReference type="PROSITE" id="PS00915">
    <property type="entry name" value="PI3_4_KINASE_1"/>
    <property type="match status" value="1"/>
</dbReference>
<dbReference type="Gene3D" id="1.25.10.10">
    <property type="entry name" value="Leucine-rich Repeat Variant"/>
    <property type="match status" value="3"/>
</dbReference>
<dbReference type="SMART" id="SM01346">
    <property type="entry name" value="DUF3385"/>
    <property type="match status" value="1"/>
</dbReference>
<feature type="compositionally biased region" description="Polar residues" evidence="11">
    <location>
        <begin position="37"/>
        <end position="50"/>
    </location>
</feature>
<evidence type="ECO:0000259" key="12">
    <source>
        <dbReference type="PROSITE" id="PS50290"/>
    </source>
</evidence>
<dbReference type="PANTHER" id="PTHR11139">
    <property type="entry name" value="ATAXIA TELANGIECTASIA MUTATED ATM -RELATED"/>
    <property type="match status" value="1"/>
</dbReference>
<dbReference type="Pfam" id="PF08771">
    <property type="entry name" value="FRB_dom"/>
    <property type="match status" value="1"/>
</dbReference>
<proteinExistence type="inferred from homology"/>
<keyword evidence="4" id="KW-0677">Repeat</keyword>
<feature type="domain" description="PI3K/PI4K catalytic" evidence="12">
    <location>
        <begin position="2090"/>
        <end position="2405"/>
    </location>
</feature>
<dbReference type="EMBL" id="JBEVYD010000007">
    <property type="protein sequence ID" value="KAL3231326.1"/>
    <property type="molecule type" value="Genomic_DNA"/>
</dbReference>
<dbReference type="Pfam" id="PF00454">
    <property type="entry name" value="PI3_PI4_kinase"/>
    <property type="match status" value="1"/>
</dbReference>
<evidence type="ECO:0000256" key="3">
    <source>
        <dbReference type="ARBA" id="ARBA00022679"/>
    </source>
</evidence>
<comment type="similarity">
    <text evidence="1 10">Belongs to the PI3/PI4-kinase family.</text>
</comment>
<evidence type="ECO:0000259" key="13">
    <source>
        <dbReference type="PROSITE" id="PS51189"/>
    </source>
</evidence>
<gene>
    <name evidence="15" type="ORF">RNJ44_00361</name>
</gene>
<dbReference type="InterPro" id="IPR026683">
    <property type="entry name" value="TOR_cat"/>
</dbReference>
<dbReference type="PROSITE" id="PS00916">
    <property type="entry name" value="PI3_4_KINASE_2"/>
    <property type="match status" value="1"/>
</dbReference>
<organism evidence="15 16">
    <name type="scientific">Nakaseomyces bracarensis</name>
    <dbReference type="NCBI Taxonomy" id="273131"/>
    <lineage>
        <taxon>Eukaryota</taxon>
        <taxon>Fungi</taxon>
        <taxon>Dikarya</taxon>
        <taxon>Ascomycota</taxon>
        <taxon>Saccharomycotina</taxon>
        <taxon>Saccharomycetes</taxon>
        <taxon>Saccharomycetales</taxon>
        <taxon>Saccharomycetaceae</taxon>
        <taxon>Nakaseomyces</taxon>
    </lineage>
</organism>
<dbReference type="Proteomes" id="UP001623330">
    <property type="component" value="Unassembled WGS sequence"/>
</dbReference>
<dbReference type="SMART" id="SM01345">
    <property type="entry name" value="Rapamycin_bind"/>
    <property type="match status" value="1"/>
</dbReference>
<dbReference type="InterPro" id="IPR024585">
    <property type="entry name" value="mTOR_dom"/>
</dbReference>
<evidence type="ECO:0000256" key="7">
    <source>
        <dbReference type="ARBA" id="ARBA00022840"/>
    </source>
</evidence>
<keyword evidence="5 10" id="KW-0547">Nucleotide-binding</keyword>
<dbReference type="InterPro" id="IPR018936">
    <property type="entry name" value="PI3/4_kinase_CS"/>
</dbReference>
<evidence type="ECO:0000256" key="2">
    <source>
        <dbReference type="ARBA" id="ARBA00022527"/>
    </source>
</evidence>
<evidence type="ECO:0000256" key="5">
    <source>
        <dbReference type="ARBA" id="ARBA00022741"/>
    </source>
</evidence>
<dbReference type="InterPro" id="IPR009076">
    <property type="entry name" value="FRB_dom"/>
</dbReference>
<dbReference type="InterPro" id="IPR000403">
    <property type="entry name" value="PI3/4_kinase_cat_dom"/>
</dbReference>
<dbReference type="CDD" id="cd05169">
    <property type="entry name" value="PIKKc_TOR"/>
    <property type="match status" value="1"/>
</dbReference>
<evidence type="ECO:0000256" key="1">
    <source>
        <dbReference type="ARBA" id="ARBA00011031"/>
    </source>
</evidence>
<evidence type="ECO:0000256" key="9">
    <source>
        <dbReference type="ARBA" id="ARBA00048679"/>
    </source>
</evidence>
<keyword evidence="2 10" id="KW-0723">Serine/threonine-protein kinase</keyword>
<evidence type="ECO:0000259" key="14">
    <source>
        <dbReference type="PROSITE" id="PS51190"/>
    </source>
</evidence>
<dbReference type="Pfam" id="PF02259">
    <property type="entry name" value="FAT"/>
    <property type="match status" value="1"/>
</dbReference>
<dbReference type="InterPro" id="IPR050517">
    <property type="entry name" value="DDR_Repair_Kinase"/>
</dbReference>
<comment type="caution">
    <text evidence="15">The sequence shown here is derived from an EMBL/GenBank/DDBJ whole genome shotgun (WGS) entry which is preliminary data.</text>
</comment>